<reference evidence="4 5" key="2">
    <citation type="submission" date="2018-03" db="EMBL/GenBank/DDBJ databases">
        <authorList>
            <person name="Keele B.F."/>
        </authorList>
    </citation>
    <scope>NUCLEOTIDE SEQUENCE [LARGE SCALE GENOMIC DNA]</scope>
    <source>
        <strain evidence="4 5">D13</strain>
    </source>
</reference>
<dbReference type="GO" id="GO:0016491">
    <property type="term" value="F:oxidoreductase activity"/>
    <property type="evidence" value="ECO:0007669"/>
    <property type="project" value="UniProtKB-KW"/>
</dbReference>
<feature type="domain" description="NADH:flavin oxidoreductase/NADH oxidase N-terminal" evidence="3">
    <location>
        <begin position="18"/>
        <end position="355"/>
    </location>
</feature>
<dbReference type="CDD" id="cd04733">
    <property type="entry name" value="OYE_like_2_FMN"/>
    <property type="match status" value="1"/>
</dbReference>
<evidence type="ECO:0000313" key="5">
    <source>
        <dbReference type="Proteomes" id="UP000241074"/>
    </source>
</evidence>
<evidence type="ECO:0000256" key="2">
    <source>
        <dbReference type="ARBA" id="ARBA00023002"/>
    </source>
</evidence>
<dbReference type="InterPro" id="IPR001155">
    <property type="entry name" value="OxRdtase_FMN_N"/>
</dbReference>
<dbReference type="OrthoDB" id="8523426at2"/>
<dbReference type="Gene3D" id="3.20.20.70">
    <property type="entry name" value="Aldolase class I"/>
    <property type="match status" value="1"/>
</dbReference>
<dbReference type="PANTHER" id="PTHR43656:SF2">
    <property type="entry name" value="BINDING OXIDOREDUCTASE, PUTATIVE (AFU_ORTHOLOGUE AFUA_2G08260)-RELATED"/>
    <property type="match status" value="1"/>
</dbReference>
<protein>
    <submittedName>
        <fullName evidence="4">NADH:flavin oxidoreductase</fullName>
    </submittedName>
</protein>
<dbReference type="Pfam" id="PF00724">
    <property type="entry name" value="Oxidored_FMN"/>
    <property type="match status" value="1"/>
</dbReference>
<dbReference type="InterPro" id="IPR051799">
    <property type="entry name" value="NADH_flavin_oxidoreductase"/>
</dbReference>
<organism evidence="4 5">
    <name type="scientific">Ahniella affigens</name>
    <dbReference type="NCBI Taxonomy" id="2021234"/>
    <lineage>
        <taxon>Bacteria</taxon>
        <taxon>Pseudomonadati</taxon>
        <taxon>Pseudomonadota</taxon>
        <taxon>Gammaproteobacteria</taxon>
        <taxon>Lysobacterales</taxon>
        <taxon>Rhodanobacteraceae</taxon>
        <taxon>Ahniella</taxon>
    </lineage>
</organism>
<dbReference type="SUPFAM" id="SSF51395">
    <property type="entry name" value="FMN-linked oxidoreductases"/>
    <property type="match status" value="1"/>
</dbReference>
<evidence type="ECO:0000259" key="3">
    <source>
        <dbReference type="Pfam" id="PF00724"/>
    </source>
</evidence>
<gene>
    <name evidence="4" type="ORF">C7S18_02725</name>
</gene>
<dbReference type="GO" id="GO:0010181">
    <property type="term" value="F:FMN binding"/>
    <property type="evidence" value="ECO:0007669"/>
    <property type="project" value="InterPro"/>
</dbReference>
<dbReference type="InterPro" id="IPR013785">
    <property type="entry name" value="Aldolase_TIM"/>
</dbReference>
<proteinExistence type="predicted"/>
<dbReference type="KEGG" id="xba:C7S18_02725"/>
<keyword evidence="5" id="KW-1185">Reference proteome</keyword>
<dbReference type="EMBL" id="CP027860">
    <property type="protein sequence ID" value="AVP96174.1"/>
    <property type="molecule type" value="Genomic_DNA"/>
</dbReference>
<dbReference type="PANTHER" id="PTHR43656">
    <property type="entry name" value="BINDING OXIDOREDUCTASE, PUTATIVE (AFU_ORTHOLOGUE AFUA_2G08260)-RELATED"/>
    <property type="match status" value="1"/>
</dbReference>
<sequence>MTDLPHIEDPFVLPCGQRLSNRLVKAAMTEGVADARNLATSGHASLYRTWAKAGAAVQITGNVMIDYQVLERPGNVVIDRQQAHTFGPEARAALQTWASAAKSEGGEVWMQLSHAGRQSPRYVTGRPLAPSPVSVGLLGLYAKPRALRDAEIAELPERFAFAADVARDAGFTGVQIHSAHGYLLSSLLSPWTNRREPPYGGTIEARARCLLETIEAVRARVGNDFAVTVKLNSDDFRKGGFTQADCLQVVALLNAAGIDALELSGGTYEQPQLLGFAGKPDSEVSVRASTRQREAYFLSYAEDVRKIARMPLMVTGGFRTRAGMDGALADQACDLIGIARPYLTDPLSVRQLLQHQQEALPAPERQQYIRPRGLLSPTSPFLLGRVLNVIGAVGWTYHQIFRQAADLPVEPRRGLVRSFMQHWWRECRAAFAMHRARAGGR</sequence>
<reference evidence="4 5" key="1">
    <citation type="submission" date="2018-03" db="EMBL/GenBank/DDBJ databases">
        <title>Ahniella affigens gen. nov., sp. nov., a gammaproteobacterium isolated from sandy soil near a stream.</title>
        <authorList>
            <person name="Ko Y."/>
            <person name="Kim J.-H."/>
        </authorList>
    </citation>
    <scope>NUCLEOTIDE SEQUENCE [LARGE SCALE GENOMIC DNA]</scope>
    <source>
        <strain evidence="4 5">D13</strain>
    </source>
</reference>
<keyword evidence="2" id="KW-0560">Oxidoreductase</keyword>
<keyword evidence="1" id="KW-0285">Flavoprotein</keyword>
<evidence type="ECO:0000313" key="4">
    <source>
        <dbReference type="EMBL" id="AVP96174.1"/>
    </source>
</evidence>
<name>A0A2P1PMU8_9GAMM</name>
<dbReference type="Proteomes" id="UP000241074">
    <property type="component" value="Chromosome"/>
</dbReference>
<dbReference type="RefSeq" id="WP_106890103.1">
    <property type="nucleotide sequence ID" value="NZ_CP027860.1"/>
</dbReference>
<accession>A0A2P1PMU8</accession>
<dbReference type="AlphaFoldDB" id="A0A2P1PMU8"/>
<evidence type="ECO:0000256" key="1">
    <source>
        <dbReference type="ARBA" id="ARBA00022630"/>
    </source>
</evidence>